<keyword evidence="10" id="KW-1185">Reference proteome</keyword>
<dbReference type="Proteomes" id="UP001219605">
    <property type="component" value="Chromosome"/>
</dbReference>
<reference evidence="9 10" key="1">
    <citation type="submission" date="2023-02" db="EMBL/GenBank/DDBJ databases">
        <authorList>
            <person name="Mo P."/>
        </authorList>
    </citation>
    <scope>NUCLEOTIDE SEQUENCE [LARGE SCALE GENOMIC DNA]</scope>
    <source>
        <strain evidence="9 10">HUAS 3</strain>
    </source>
</reference>
<comment type="subcellular location">
    <subcellularLocation>
        <location evidence="1">Cell membrane</location>
        <topology evidence="1">Multi-pass membrane protein</topology>
    </subcellularLocation>
</comment>
<evidence type="ECO:0000256" key="4">
    <source>
        <dbReference type="ARBA" id="ARBA00022989"/>
    </source>
</evidence>
<evidence type="ECO:0000256" key="2">
    <source>
        <dbReference type="ARBA" id="ARBA00022475"/>
    </source>
</evidence>
<gene>
    <name evidence="9" type="ORF">PVK37_13325</name>
</gene>
<keyword evidence="5 7" id="KW-0472">Membrane</keyword>
<evidence type="ECO:0000256" key="1">
    <source>
        <dbReference type="ARBA" id="ARBA00004651"/>
    </source>
</evidence>
<evidence type="ECO:0000256" key="7">
    <source>
        <dbReference type="SAM" id="Phobius"/>
    </source>
</evidence>
<protein>
    <submittedName>
        <fullName evidence="9">PLD nuclease N-terminal domain-containing protein</fullName>
    </submittedName>
</protein>
<keyword evidence="4 7" id="KW-1133">Transmembrane helix</keyword>
<name>A0ABY7ZYY8_9ACTN</name>
<evidence type="ECO:0000256" key="6">
    <source>
        <dbReference type="SAM" id="MobiDB-lite"/>
    </source>
</evidence>
<dbReference type="InterPro" id="IPR027379">
    <property type="entry name" value="CLS_N"/>
</dbReference>
<evidence type="ECO:0000256" key="5">
    <source>
        <dbReference type="ARBA" id="ARBA00023136"/>
    </source>
</evidence>
<dbReference type="Pfam" id="PF13396">
    <property type="entry name" value="PLDc_N"/>
    <property type="match status" value="1"/>
</dbReference>
<feature type="transmembrane region" description="Helical" evidence="7">
    <location>
        <begin position="38"/>
        <end position="57"/>
    </location>
</feature>
<feature type="region of interest" description="Disordered" evidence="6">
    <location>
        <begin position="111"/>
        <end position="143"/>
    </location>
</feature>
<organism evidence="9 10">
    <name type="scientific">Micromonospora cathayae</name>
    <dbReference type="NCBI Taxonomy" id="3028804"/>
    <lineage>
        <taxon>Bacteria</taxon>
        <taxon>Bacillati</taxon>
        <taxon>Actinomycetota</taxon>
        <taxon>Actinomycetes</taxon>
        <taxon>Micromonosporales</taxon>
        <taxon>Micromonosporaceae</taxon>
        <taxon>Micromonospora</taxon>
    </lineage>
</organism>
<keyword evidence="2" id="KW-1003">Cell membrane</keyword>
<evidence type="ECO:0000313" key="9">
    <source>
        <dbReference type="EMBL" id="WDZ87312.1"/>
    </source>
</evidence>
<dbReference type="EMBL" id="CP118615">
    <property type="protein sequence ID" value="WDZ87312.1"/>
    <property type="molecule type" value="Genomic_DNA"/>
</dbReference>
<proteinExistence type="predicted"/>
<evidence type="ECO:0000256" key="3">
    <source>
        <dbReference type="ARBA" id="ARBA00022692"/>
    </source>
</evidence>
<sequence length="143" mass="16282">MVRVFLFLIVIQVVIASLALIDCLSAEKHQVRALPRALWVPVILVVPLLGPIAWFVAGRPASGGGAPRAASPRPGPIAPDDNPEFLKSLADSARQRDEELFRRWEEDLRRREEDLRREEDQRRERDPDRADTPERRTDPDQTS</sequence>
<dbReference type="RefSeq" id="WP_275034238.1">
    <property type="nucleotide sequence ID" value="NZ_CP118615.1"/>
</dbReference>
<feature type="domain" description="Cardiolipin synthase N-terminal" evidence="8">
    <location>
        <begin position="15"/>
        <end position="59"/>
    </location>
</feature>
<evidence type="ECO:0000259" key="8">
    <source>
        <dbReference type="Pfam" id="PF13396"/>
    </source>
</evidence>
<keyword evidence="3 7" id="KW-0812">Transmembrane</keyword>
<feature type="region of interest" description="Disordered" evidence="6">
    <location>
        <begin position="61"/>
        <end position="85"/>
    </location>
</feature>
<evidence type="ECO:0000313" key="10">
    <source>
        <dbReference type="Proteomes" id="UP001219605"/>
    </source>
</evidence>
<accession>A0ABY7ZYY8</accession>